<keyword evidence="3 6" id="KW-0812">Transmembrane</keyword>
<organism evidence="7 8">
    <name type="scientific">Paucilactobacillus nenjiangensis</name>
    <dbReference type="NCBI Taxonomy" id="1296540"/>
    <lineage>
        <taxon>Bacteria</taxon>
        <taxon>Bacillati</taxon>
        <taxon>Bacillota</taxon>
        <taxon>Bacilli</taxon>
        <taxon>Lactobacillales</taxon>
        <taxon>Lactobacillaceae</taxon>
        <taxon>Paucilactobacillus</taxon>
    </lineage>
</organism>
<feature type="transmembrane region" description="Helical" evidence="6">
    <location>
        <begin position="41"/>
        <end position="59"/>
    </location>
</feature>
<accession>A0A5P1X288</accession>
<evidence type="ECO:0000256" key="4">
    <source>
        <dbReference type="ARBA" id="ARBA00022989"/>
    </source>
</evidence>
<reference evidence="7 8" key="1">
    <citation type="submission" date="2019-09" db="EMBL/GenBank/DDBJ databases">
        <title>Complete Genome Sequence of Lactobacillus nenjiangensis SH-Y15, isolated from sauerkraut.</title>
        <authorList>
            <person name="Yang H."/>
        </authorList>
    </citation>
    <scope>NUCLEOTIDE SEQUENCE [LARGE SCALE GENOMIC DNA]</scope>
    <source>
        <strain evidence="7 8">SH-Y15</strain>
    </source>
</reference>
<evidence type="ECO:0000256" key="3">
    <source>
        <dbReference type="ARBA" id="ARBA00022692"/>
    </source>
</evidence>
<feature type="transmembrane region" description="Helical" evidence="6">
    <location>
        <begin position="71"/>
        <end position="91"/>
    </location>
</feature>
<evidence type="ECO:0000313" key="8">
    <source>
        <dbReference type="Proteomes" id="UP000325295"/>
    </source>
</evidence>
<evidence type="ECO:0000313" key="7">
    <source>
        <dbReference type="EMBL" id="QER66571.1"/>
    </source>
</evidence>
<evidence type="ECO:0000256" key="6">
    <source>
        <dbReference type="SAM" id="Phobius"/>
    </source>
</evidence>
<dbReference type="EMBL" id="CP043939">
    <property type="protein sequence ID" value="QER66571.1"/>
    <property type="molecule type" value="Genomic_DNA"/>
</dbReference>
<keyword evidence="5 6" id="KW-0472">Membrane</keyword>
<dbReference type="Proteomes" id="UP000325295">
    <property type="component" value="Chromosome"/>
</dbReference>
<dbReference type="RefSeq" id="WP_150203213.1">
    <property type="nucleotide sequence ID" value="NZ_CAXYVY010000061.1"/>
</dbReference>
<comment type="subcellular location">
    <subcellularLocation>
        <location evidence="1">Cell membrane</location>
        <topology evidence="1">Multi-pass membrane protein</topology>
    </subcellularLocation>
</comment>
<dbReference type="Pfam" id="PF03788">
    <property type="entry name" value="LrgA"/>
    <property type="match status" value="1"/>
</dbReference>
<dbReference type="PANTHER" id="PTHR33931:SF4">
    <property type="entry name" value="ANTIHOLIN-LIKE PROTEIN LRGA"/>
    <property type="match status" value="1"/>
</dbReference>
<evidence type="ECO:0000256" key="1">
    <source>
        <dbReference type="ARBA" id="ARBA00004651"/>
    </source>
</evidence>
<feature type="transmembrane region" description="Helical" evidence="6">
    <location>
        <begin position="12"/>
        <end position="35"/>
    </location>
</feature>
<protein>
    <submittedName>
        <fullName evidence="7">Murein hydrolase regulator LrgA</fullName>
    </submittedName>
</protein>
<evidence type="ECO:0000256" key="2">
    <source>
        <dbReference type="ARBA" id="ARBA00022475"/>
    </source>
</evidence>
<keyword evidence="4 6" id="KW-1133">Transmembrane helix</keyword>
<proteinExistence type="predicted"/>
<dbReference type="OrthoDB" id="3176438at2"/>
<dbReference type="AlphaFoldDB" id="A0A5P1X288"/>
<evidence type="ECO:0000256" key="5">
    <source>
        <dbReference type="ARBA" id="ARBA00023136"/>
    </source>
</evidence>
<keyword evidence="2" id="KW-1003">Cell membrane</keyword>
<dbReference type="InterPro" id="IPR005538">
    <property type="entry name" value="LrgA/CidA"/>
</dbReference>
<dbReference type="PANTHER" id="PTHR33931">
    <property type="entry name" value="HOLIN-LIKE PROTEIN CIDA-RELATED"/>
    <property type="match status" value="1"/>
</dbReference>
<dbReference type="KEGG" id="lnn:F0161_00920"/>
<sequence length="151" mass="16456">MADKQQEKKSAPILTQMGIFAAILFISSLISGWLAKAVPDFPVPTPVLGLVILYVLLSAKIIKLEWVDSFATFLISLIGFMFVPSGISLATSLDLMAKQGVQIVLVVIISTVLMLVITAYTAWILIGLKNKISKNPMSEEEFEAEAQKGEK</sequence>
<feature type="transmembrane region" description="Helical" evidence="6">
    <location>
        <begin position="103"/>
        <end position="128"/>
    </location>
</feature>
<dbReference type="GO" id="GO:0016787">
    <property type="term" value="F:hydrolase activity"/>
    <property type="evidence" value="ECO:0007669"/>
    <property type="project" value="UniProtKB-KW"/>
</dbReference>
<name>A0A5P1X288_9LACO</name>
<gene>
    <name evidence="7" type="ORF">F0161_00920</name>
</gene>
<dbReference type="GO" id="GO:0005886">
    <property type="term" value="C:plasma membrane"/>
    <property type="evidence" value="ECO:0007669"/>
    <property type="project" value="UniProtKB-SubCell"/>
</dbReference>
<keyword evidence="7" id="KW-0378">Hydrolase</keyword>
<keyword evidence="8" id="KW-1185">Reference proteome</keyword>